<feature type="domain" description="OmpA-like" evidence="4">
    <location>
        <begin position="185"/>
        <end position="300"/>
    </location>
</feature>
<reference evidence="6" key="1">
    <citation type="journal article" date="2019" name="Int. J. Syst. Evol. Microbiol.">
        <title>The Global Catalogue of Microorganisms (GCM) 10K type strain sequencing project: providing services to taxonomists for standard genome sequencing and annotation.</title>
        <authorList>
            <consortium name="The Broad Institute Genomics Platform"/>
            <consortium name="The Broad Institute Genome Sequencing Center for Infectious Disease"/>
            <person name="Wu L."/>
            <person name="Ma J."/>
        </authorList>
    </citation>
    <scope>NUCLEOTIDE SEQUENCE [LARGE SCALE GENOMIC DNA]</scope>
    <source>
        <strain evidence="6">CGMCC 1.16855</strain>
    </source>
</reference>
<feature type="signal peptide" evidence="3">
    <location>
        <begin position="1"/>
        <end position="20"/>
    </location>
</feature>
<evidence type="ECO:0000313" key="6">
    <source>
        <dbReference type="Proteomes" id="UP001595420"/>
    </source>
</evidence>
<feature type="chain" id="PRO_5045297429" evidence="3">
    <location>
        <begin position="21"/>
        <end position="300"/>
    </location>
</feature>
<dbReference type="CDD" id="cd07185">
    <property type="entry name" value="OmpA_C-like"/>
    <property type="match status" value="1"/>
</dbReference>
<evidence type="ECO:0000313" key="5">
    <source>
        <dbReference type="EMBL" id="MFC3000258.1"/>
    </source>
</evidence>
<evidence type="ECO:0000256" key="3">
    <source>
        <dbReference type="SAM" id="SignalP"/>
    </source>
</evidence>
<evidence type="ECO:0000256" key="2">
    <source>
        <dbReference type="SAM" id="MobiDB-lite"/>
    </source>
</evidence>
<dbReference type="Pfam" id="PF00691">
    <property type="entry name" value="OmpA"/>
    <property type="match status" value="1"/>
</dbReference>
<sequence>MMRFACLLLAGLLSLAEARAQSDHPLLGHYQGSTLRDREEEAFTTYPRIIGFESGTPLIEMREGRLTRLVYDNPPGRSTLEVLRNYLAALQARPGFRLDWQCAGRADCGSTARTQQGRGWNGVNGMNVGAGGDVRYATGQIETPEQQTYVAIGVTPRQTLVHVLEVVPMQQRMVAADAAALAADLDRRGRATLPGIFFDTGAHALRPESEAALMQVVALLRSQPRLRLRVEGHTDSEGDDAFNLALSQRRAAEVRLALITRHGIDPERLTSAGFGEAQPVADNATPEGRARNRRVELVRP</sequence>
<accession>A0ABV7BUU5</accession>
<protein>
    <submittedName>
        <fullName evidence="5">OmpA family protein</fullName>
    </submittedName>
</protein>
<name>A0ABV7BUU5_9PROT</name>
<dbReference type="InterPro" id="IPR050330">
    <property type="entry name" value="Bact_OuterMem_StrucFunc"/>
</dbReference>
<keyword evidence="1" id="KW-0472">Membrane</keyword>
<gene>
    <name evidence="5" type="ORF">ACFOD3_10155</name>
</gene>
<dbReference type="InterPro" id="IPR006665">
    <property type="entry name" value="OmpA-like"/>
</dbReference>
<keyword evidence="6" id="KW-1185">Reference proteome</keyword>
<dbReference type="EMBL" id="JBHRSB010000002">
    <property type="protein sequence ID" value="MFC3000258.1"/>
    <property type="molecule type" value="Genomic_DNA"/>
</dbReference>
<keyword evidence="3" id="KW-0732">Signal</keyword>
<evidence type="ECO:0000256" key="1">
    <source>
        <dbReference type="PROSITE-ProRule" id="PRU00473"/>
    </source>
</evidence>
<comment type="caution">
    <text evidence="5">The sequence shown here is derived from an EMBL/GenBank/DDBJ whole genome shotgun (WGS) entry which is preliminary data.</text>
</comment>
<dbReference type="RefSeq" id="WP_216836298.1">
    <property type="nucleotide sequence ID" value="NZ_JAFNJS010000002.1"/>
</dbReference>
<evidence type="ECO:0000259" key="4">
    <source>
        <dbReference type="PROSITE" id="PS51123"/>
    </source>
</evidence>
<dbReference type="PANTHER" id="PTHR30329:SF21">
    <property type="entry name" value="LIPOPROTEIN YIAD-RELATED"/>
    <property type="match status" value="1"/>
</dbReference>
<feature type="region of interest" description="Disordered" evidence="2">
    <location>
        <begin position="269"/>
        <end position="300"/>
    </location>
</feature>
<dbReference type="Proteomes" id="UP001595420">
    <property type="component" value="Unassembled WGS sequence"/>
</dbReference>
<organism evidence="5 6">
    <name type="scientific">Falsiroseomonas tokyonensis</name>
    <dbReference type="NCBI Taxonomy" id="430521"/>
    <lineage>
        <taxon>Bacteria</taxon>
        <taxon>Pseudomonadati</taxon>
        <taxon>Pseudomonadota</taxon>
        <taxon>Alphaproteobacteria</taxon>
        <taxon>Acetobacterales</taxon>
        <taxon>Roseomonadaceae</taxon>
        <taxon>Falsiroseomonas</taxon>
    </lineage>
</organism>
<proteinExistence type="predicted"/>
<feature type="compositionally biased region" description="Basic and acidic residues" evidence="2">
    <location>
        <begin position="288"/>
        <end position="300"/>
    </location>
</feature>
<dbReference type="PANTHER" id="PTHR30329">
    <property type="entry name" value="STATOR ELEMENT OF FLAGELLAR MOTOR COMPLEX"/>
    <property type="match status" value="1"/>
</dbReference>
<dbReference type="PROSITE" id="PS51123">
    <property type="entry name" value="OMPA_2"/>
    <property type="match status" value="1"/>
</dbReference>